<keyword evidence="5" id="KW-1185">Reference proteome</keyword>
<dbReference type="InterPro" id="IPR052740">
    <property type="entry name" value="CE4"/>
</dbReference>
<proteinExistence type="predicted"/>
<sequence>MLYPVVLLLGCLGYAHSLFSPDDWISVFPSLGELNLDTGNYSLFIKKEDIPQMVLFTFTGTVDKEIRDALTEIFPDDILNPNGCPVGITLFVEGDGTDPCAVHRMYIRGHEIGSSGYNHTLAHHKWRSGNWSEFYQTHREEMTAESYLDKNHVQGVRARSLILNNATSFTMLHEEHFLYDSSLVLQQPEDYKDIRTDIWPVFSFIPMSNLNWKNKKVWLIPVNPIVNPPYRARVYLDDCKMSRSEQVLWVLKKNFNQFYDNDRAPFQVNFRSDFVMDKDMRKGLRSFVDWLAIHEDVWLVTHQEAIEWMKAPFLQGEAEGLSECGKLRDYNSKCMMFLNKTTFAPFKDVLQTGDLWIYQTVLLIVSYFVVLSSSLVQKEETWKLNDNAKKNGVHESESFSLRNNGEIWKYIKHNDGKWKRVVEWKRRPTPQEDQDQGQIETDTGNTAAVAPSSNESAAKSGN</sequence>
<feature type="signal peptide" evidence="2">
    <location>
        <begin position="1"/>
        <end position="17"/>
    </location>
</feature>
<organism evidence="3">
    <name type="scientific">Capitella teleta</name>
    <name type="common">Polychaete worm</name>
    <dbReference type="NCBI Taxonomy" id="283909"/>
    <lineage>
        <taxon>Eukaryota</taxon>
        <taxon>Metazoa</taxon>
        <taxon>Spiralia</taxon>
        <taxon>Lophotrochozoa</taxon>
        <taxon>Annelida</taxon>
        <taxon>Polychaeta</taxon>
        <taxon>Sedentaria</taxon>
        <taxon>Scolecida</taxon>
        <taxon>Capitellidae</taxon>
        <taxon>Capitella</taxon>
    </lineage>
</organism>
<reference evidence="5" key="1">
    <citation type="submission" date="2012-12" db="EMBL/GenBank/DDBJ databases">
        <authorList>
            <person name="Hellsten U."/>
            <person name="Grimwood J."/>
            <person name="Chapman J.A."/>
            <person name="Shapiro H."/>
            <person name="Aerts A."/>
            <person name="Otillar R.P."/>
            <person name="Terry A.Y."/>
            <person name="Boore J.L."/>
            <person name="Simakov O."/>
            <person name="Marletaz F."/>
            <person name="Cho S.-J."/>
            <person name="Edsinger-Gonzales E."/>
            <person name="Havlak P."/>
            <person name="Kuo D.-H."/>
            <person name="Larsson T."/>
            <person name="Lv J."/>
            <person name="Arendt D."/>
            <person name="Savage R."/>
            <person name="Osoegawa K."/>
            <person name="de Jong P."/>
            <person name="Lindberg D.R."/>
            <person name="Seaver E.C."/>
            <person name="Weisblat D.A."/>
            <person name="Putnam N.H."/>
            <person name="Grigoriev I.V."/>
            <person name="Rokhsar D.S."/>
        </authorList>
    </citation>
    <scope>NUCLEOTIDE SEQUENCE</scope>
    <source>
        <strain evidence="5">I ESC-2004</strain>
    </source>
</reference>
<dbReference type="EnsemblMetazoa" id="CapteT217281">
    <property type="protein sequence ID" value="CapteP217281"/>
    <property type="gene ID" value="CapteG217281"/>
</dbReference>
<dbReference type="PANTHER" id="PTHR45985:SF8">
    <property type="entry name" value="CHITIN DEACETYLASE-LIKE 9, ISOFORM A"/>
    <property type="match status" value="1"/>
</dbReference>
<feature type="compositionally biased region" description="Polar residues" evidence="1">
    <location>
        <begin position="436"/>
        <end position="462"/>
    </location>
</feature>
<dbReference type="SUPFAM" id="SSF88713">
    <property type="entry name" value="Glycoside hydrolase/deacetylase"/>
    <property type="match status" value="1"/>
</dbReference>
<dbReference type="STRING" id="283909.R7TAR1"/>
<evidence type="ECO:0000256" key="1">
    <source>
        <dbReference type="SAM" id="MobiDB-lite"/>
    </source>
</evidence>
<dbReference type="InterPro" id="IPR011330">
    <property type="entry name" value="Glyco_hydro/deAcase_b/a-brl"/>
</dbReference>
<name>R7TAR1_CAPTE</name>
<evidence type="ECO:0000313" key="3">
    <source>
        <dbReference type="EMBL" id="ELT90597.1"/>
    </source>
</evidence>
<keyword evidence="2" id="KW-0732">Signal</keyword>
<dbReference type="AlphaFoldDB" id="R7TAR1"/>
<reference evidence="3 5" key="2">
    <citation type="journal article" date="2013" name="Nature">
        <title>Insights into bilaterian evolution from three spiralian genomes.</title>
        <authorList>
            <person name="Simakov O."/>
            <person name="Marletaz F."/>
            <person name="Cho S.J."/>
            <person name="Edsinger-Gonzales E."/>
            <person name="Havlak P."/>
            <person name="Hellsten U."/>
            <person name="Kuo D.H."/>
            <person name="Larsson T."/>
            <person name="Lv J."/>
            <person name="Arendt D."/>
            <person name="Savage R."/>
            <person name="Osoegawa K."/>
            <person name="de Jong P."/>
            <person name="Grimwood J."/>
            <person name="Chapman J.A."/>
            <person name="Shapiro H."/>
            <person name="Aerts A."/>
            <person name="Otillar R.P."/>
            <person name="Terry A.Y."/>
            <person name="Boore J.L."/>
            <person name="Grigoriev I.V."/>
            <person name="Lindberg D.R."/>
            <person name="Seaver E.C."/>
            <person name="Weisblat D.A."/>
            <person name="Putnam N.H."/>
            <person name="Rokhsar D.S."/>
        </authorList>
    </citation>
    <scope>NUCLEOTIDE SEQUENCE</scope>
    <source>
        <strain evidence="3 5">I ESC-2004</strain>
    </source>
</reference>
<accession>R7TAR1</accession>
<dbReference type="OrthoDB" id="6021972at2759"/>
<evidence type="ECO:0000256" key="2">
    <source>
        <dbReference type="SAM" id="SignalP"/>
    </source>
</evidence>
<feature type="chain" id="PRO_5008786812" evidence="2">
    <location>
        <begin position="18"/>
        <end position="462"/>
    </location>
</feature>
<dbReference type="PANTHER" id="PTHR45985">
    <property type="match status" value="1"/>
</dbReference>
<protein>
    <submittedName>
        <fullName evidence="3 4">Uncharacterized protein</fullName>
    </submittedName>
</protein>
<reference evidence="4" key="3">
    <citation type="submission" date="2015-06" db="UniProtKB">
        <authorList>
            <consortium name="EnsemblMetazoa"/>
        </authorList>
    </citation>
    <scope>IDENTIFICATION</scope>
</reference>
<dbReference type="EMBL" id="AMQN01014264">
    <property type="status" value="NOT_ANNOTATED_CDS"/>
    <property type="molecule type" value="Genomic_DNA"/>
</dbReference>
<dbReference type="GO" id="GO:0005975">
    <property type="term" value="P:carbohydrate metabolic process"/>
    <property type="evidence" value="ECO:0007669"/>
    <property type="project" value="InterPro"/>
</dbReference>
<evidence type="ECO:0000313" key="4">
    <source>
        <dbReference type="EnsemblMetazoa" id="CapteP217281"/>
    </source>
</evidence>
<evidence type="ECO:0000313" key="5">
    <source>
        <dbReference type="Proteomes" id="UP000014760"/>
    </source>
</evidence>
<dbReference type="HOGENOM" id="CLU_592183_0_0_1"/>
<dbReference type="Proteomes" id="UP000014760">
    <property type="component" value="Unassembled WGS sequence"/>
</dbReference>
<gene>
    <name evidence="3" type="ORF">CAPTEDRAFT_217281</name>
</gene>
<dbReference type="EMBL" id="KB310837">
    <property type="protein sequence ID" value="ELT90597.1"/>
    <property type="molecule type" value="Genomic_DNA"/>
</dbReference>
<feature type="region of interest" description="Disordered" evidence="1">
    <location>
        <begin position="425"/>
        <end position="462"/>
    </location>
</feature>
<dbReference type="Gene3D" id="3.20.20.370">
    <property type="entry name" value="Glycoside hydrolase/deacetylase"/>
    <property type="match status" value="1"/>
</dbReference>